<keyword evidence="4" id="KW-1185">Reference proteome</keyword>
<dbReference type="KEGG" id="hha:Hhal_0401"/>
<evidence type="ECO:0008006" key="5">
    <source>
        <dbReference type="Google" id="ProtNLM"/>
    </source>
</evidence>
<dbReference type="InterPro" id="IPR010980">
    <property type="entry name" value="Cyt_c/b562"/>
</dbReference>
<dbReference type="EMBL" id="CP000544">
    <property type="protein sequence ID" value="ABM61194.1"/>
    <property type="molecule type" value="Genomic_DNA"/>
</dbReference>
<dbReference type="SUPFAM" id="SSF47175">
    <property type="entry name" value="Cytochromes"/>
    <property type="match status" value="1"/>
</dbReference>
<dbReference type="GO" id="GO:0022900">
    <property type="term" value="P:electron transport chain"/>
    <property type="evidence" value="ECO:0007669"/>
    <property type="project" value="InterPro"/>
</dbReference>
<feature type="signal peptide" evidence="2">
    <location>
        <begin position="1"/>
        <end position="27"/>
    </location>
</feature>
<accession>A1WU32</accession>
<evidence type="ECO:0000313" key="3">
    <source>
        <dbReference type="EMBL" id="ABM61194.1"/>
    </source>
</evidence>
<keyword evidence="2" id="KW-0732">Signal</keyword>
<feature type="compositionally biased region" description="Gly residues" evidence="1">
    <location>
        <begin position="101"/>
        <end position="117"/>
    </location>
</feature>
<reference evidence="3 4" key="2">
    <citation type="journal article" date="2013" name="Stand. Genomic Sci.">
        <title>Complete genome sequence of Halorhodospira halophila SL1.</title>
        <authorList>
            <person name="Challacombe J.F."/>
            <person name="Majid S."/>
            <person name="Deole R."/>
            <person name="Brettin T.S."/>
            <person name="Bruce D."/>
            <person name="Delano S.F."/>
            <person name="Detter J.C."/>
            <person name="Gleasner C.D."/>
            <person name="Han C.S."/>
            <person name="Misra M."/>
            <person name="Reitenga K.G."/>
            <person name="Mikhailova N."/>
            <person name="Woyke T."/>
            <person name="Pitluck S."/>
            <person name="Nolan M."/>
            <person name="Land M.L."/>
            <person name="Saunders E."/>
            <person name="Tapia R."/>
            <person name="Lapidus A."/>
            <person name="Ivanova N."/>
            <person name="Hoff W.D."/>
        </authorList>
    </citation>
    <scope>NUCLEOTIDE SEQUENCE [LARGE SCALE GENOMIC DNA]</scope>
    <source>
        <strain evidence="4">DSM 244 / SL1</strain>
    </source>
</reference>
<dbReference type="Proteomes" id="UP000000647">
    <property type="component" value="Chromosome"/>
</dbReference>
<dbReference type="GO" id="GO:0005506">
    <property type="term" value="F:iron ion binding"/>
    <property type="evidence" value="ECO:0007669"/>
    <property type="project" value="InterPro"/>
</dbReference>
<feature type="region of interest" description="Disordered" evidence="1">
    <location>
        <begin position="85"/>
        <end position="123"/>
    </location>
</feature>
<evidence type="ECO:0000256" key="1">
    <source>
        <dbReference type="SAM" id="MobiDB-lite"/>
    </source>
</evidence>
<reference evidence="4" key="1">
    <citation type="submission" date="2006-12" db="EMBL/GenBank/DDBJ databases">
        <title>Complete sequence of Halorhodospira halophila SL1.</title>
        <authorList>
            <consortium name="US DOE Joint Genome Institute"/>
            <person name="Copeland A."/>
            <person name="Lucas S."/>
            <person name="Lapidus A."/>
            <person name="Barry K."/>
            <person name="Detter J.C."/>
            <person name="Glavina del Rio T."/>
            <person name="Hammon N."/>
            <person name="Israni S."/>
            <person name="Dalin E."/>
            <person name="Tice H."/>
            <person name="Pitluck S."/>
            <person name="Saunders E."/>
            <person name="Brettin T."/>
            <person name="Bruce D."/>
            <person name="Han C."/>
            <person name="Tapia R."/>
            <person name="Schmutz J."/>
            <person name="Larimer F."/>
            <person name="Land M."/>
            <person name="Hauser L."/>
            <person name="Kyrpides N."/>
            <person name="Mikhailova N."/>
            <person name="Hoff W."/>
            <person name="Richardson P."/>
        </authorList>
    </citation>
    <scope>NUCLEOTIDE SEQUENCE [LARGE SCALE GENOMIC DNA]</scope>
    <source>
        <strain evidence="4">DSM 244 / SL1</strain>
    </source>
</reference>
<evidence type="ECO:0000313" key="4">
    <source>
        <dbReference type="Proteomes" id="UP000000647"/>
    </source>
</evidence>
<dbReference type="RefSeq" id="WP_011813217.1">
    <property type="nucleotide sequence ID" value="NC_008789.1"/>
</dbReference>
<dbReference type="GO" id="GO:0020037">
    <property type="term" value="F:heme binding"/>
    <property type="evidence" value="ECO:0007669"/>
    <property type="project" value="InterPro"/>
</dbReference>
<sequence>MTHRLPWRSLGIAAIFGLGITAGAAGADDREAIELTEEDRTHCLERMRTYLEVTNEILRATLESDMDAVRSHALAAVPRRYREDDLADAEVPARGTAADGRGQGEGRGGGAGEGGSGRPDRMEAATPEAYQGMMHHQHEAFQEIARDAREVADPAHTQHQLTEVQDTCVACHSAYRFE</sequence>
<dbReference type="eggNOG" id="ENOG502ZYBT">
    <property type="taxonomic scope" value="Bacteria"/>
</dbReference>
<dbReference type="GO" id="GO:0009055">
    <property type="term" value="F:electron transfer activity"/>
    <property type="evidence" value="ECO:0007669"/>
    <property type="project" value="InterPro"/>
</dbReference>
<proteinExistence type="predicted"/>
<gene>
    <name evidence="3" type="ordered locus">Hhal_0401</name>
</gene>
<protein>
    <recommendedName>
        <fullName evidence="5">Cytochrome c, class II</fullName>
    </recommendedName>
</protein>
<name>A1WU32_HALHL</name>
<evidence type="ECO:0000256" key="2">
    <source>
        <dbReference type="SAM" id="SignalP"/>
    </source>
</evidence>
<feature type="chain" id="PRO_5002640861" description="Cytochrome c, class II" evidence="2">
    <location>
        <begin position="28"/>
        <end position="178"/>
    </location>
</feature>
<organism evidence="3 4">
    <name type="scientific">Halorhodospira halophila (strain DSM 244 / SL1)</name>
    <name type="common">Ectothiorhodospira halophila (strain DSM 244 / SL1)</name>
    <dbReference type="NCBI Taxonomy" id="349124"/>
    <lineage>
        <taxon>Bacteria</taxon>
        <taxon>Pseudomonadati</taxon>
        <taxon>Pseudomonadota</taxon>
        <taxon>Gammaproteobacteria</taxon>
        <taxon>Chromatiales</taxon>
        <taxon>Ectothiorhodospiraceae</taxon>
        <taxon>Halorhodospira</taxon>
    </lineage>
</organism>
<dbReference type="HOGENOM" id="CLU_1508588_0_0_6"/>
<dbReference type="OrthoDB" id="1150802at2"/>
<dbReference type="Gene3D" id="1.20.120.10">
    <property type="entry name" value="Cytochrome c/b562"/>
    <property type="match status" value="1"/>
</dbReference>
<dbReference type="AlphaFoldDB" id="A1WU32"/>